<dbReference type="InterPro" id="IPR006601">
    <property type="entry name" value="Uncharacterised_DM11_DROME"/>
</dbReference>
<protein>
    <submittedName>
        <fullName evidence="2">Uncharacterized protein LOC117564992</fullName>
    </submittedName>
</protein>
<evidence type="ECO:0000313" key="1">
    <source>
        <dbReference type="Proteomes" id="UP000515160"/>
    </source>
</evidence>
<proteinExistence type="predicted"/>
<gene>
    <name evidence="2" type="primary">LOC117564992</name>
</gene>
<sequence>MVISVMENSKSNKCQLFFEVLILLLGTASAVHYRLVPENEEIYTACPNQPSNVKHITEFFDVSELQTKDVGDKILVSGNVTSTWNFNPTDHIIGSAKMYRYDRREWDNAFYSISFTDLCSEIFDERKHLYKFWMKHVVNLQDIKAKCVLRGVKFIHEPFALDMNIDIAAIVPTGRHKVVLILKTIDKEGQIREPTMCLEIIGEVIKG</sequence>
<name>A0A6P8WKN2_DROAB</name>
<dbReference type="GeneID" id="117564992"/>
<dbReference type="RefSeq" id="XP_034099828.1">
    <property type="nucleotide sequence ID" value="XM_034243937.2"/>
</dbReference>
<dbReference type="AlphaFoldDB" id="A0A6P8WKN2"/>
<evidence type="ECO:0000313" key="2">
    <source>
        <dbReference type="RefSeq" id="XP_034099828.1"/>
    </source>
</evidence>
<reference evidence="2" key="1">
    <citation type="submission" date="2025-08" db="UniProtKB">
        <authorList>
            <consortium name="RefSeq"/>
        </authorList>
    </citation>
    <scope>IDENTIFICATION</scope>
    <source>
        <strain evidence="2">15112-1751.03</strain>
        <tissue evidence="2">Whole Adult</tissue>
    </source>
</reference>
<accession>A0A6P8WKN2</accession>
<keyword evidence="1" id="KW-1185">Reference proteome</keyword>
<dbReference type="OrthoDB" id="7975395at2759"/>
<dbReference type="SMART" id="SM00675">
    <property type="entry name" value="DM11"/>
    <property type="match status" value="1"/>
</dbReference>
<dbReference type="Proteomes" id="UP000515160">
    <property type="component" value="Chromosome 2L"/>
</dbReference>
<organism evidence="1 2">
    <name type="scientific">Drosophila albomicans</name>
    <name type="common">Fruit fly</name>
    <dbReference type="NCBI Taxonomy" id="7291"/>
    <lineage>
        <taxon>Eukaryota</taxon>
        <taxon>Metazoa</taxon>
        <taxon>Ecdysozoa</taxon>
        <taxon>Arthropoda</taxon>
        <taxon>Hexapoda</taxon>
        <taxon>Insecta</taxon>
        <taxon>Pterygota</taxon>
        <taxon>Neoptera</taxon>
        <taxon>Endopterygota</taxon>
        <taxon>Diptera</taxon>
        <taxon>Brachycera</taxon>
        <taxon>Muscomorpha</taxon>
        <taxon>Ephydroidea</taxon>
        <taxon>Drosophilidae</taxon>
        <taxon>Drosophila</taxon>
    </lineage>
</organism>